<keyword evidence="6 7" id="KW-0472">Membrane</keyword>
<evidence type="ECO:0000313" key="9">
    <source>
        <dbReference type="EMBL" id="MDP0398832.1"/>
    </source>
</evidence>
<dbReference type="EMBL" id="JAUTIX010000004">
    <property type="protein sequence ID" value="MDP0398832.1"/>
    <property type="molecule type" value="Genomic_DNA"/>
</dbReference>
<evidence type="ECO:0000313" key="10">
    <source>
        <dbReference type="Proteomes" id="UP001178281"/>
    </source>
</evidence>
<dbReference type="Gene3D" id="3.40.50.300">
    <property type="entry name" value="P-loop containing nucleotide triphosphate hydrolases"/>
    <property type="match status" value="1"/>
</dbReference>
<evidence type="ECO:0000256" key="4">
    <source>
        <dbReference type="ARBA" id="ARBA00022692"/>
    </source>
</evidence>
<dbReference type="RefSeq" id="WP_305111599.1">
    <property type="nucleotide sequence ID" value="NZ_JAUTIX010000004.1"/>
</dbReference>
<keyword evidence="4 7" id="KW-0812">Transmembrane</keyword>
<reference evidence="9" key="1">
    <citation type="submission" date="2023-08" db="EMBL/GenBank/DDBJ databases">
        <title>The draft genome of Tsukamurella strandjordii strain 050030.</title>
        <authorList>
            <person name="Zhao F."/>
            <person name="Feng Y."/>
            <person name="Zong Z."/>
        </authorList>
    </citation>
    <scope>NUCLEOTIDE SEQUENCE</scope>
    <source>
        <strain evidence="9">050030</strain>
    </source>
</reference>
<dbReference type="Pfam" id="PF02706">
    <property type="entry name" value="Wzz"/>
    <property type="match status" value="1"/>
</dbReference>
<dbReference type="Proteomes" id="UP001178281">
    <property type="component" value="Unassembled WGS sequence"/>
</dbReference>
<comment type="similarity">
    <text evidence="2">Belongs to the CpsC/CapA family.</text>
</comment>
<feature type="domain" description="Polysaccharide chain length determinant N-terminal" evidence="8">
    <location>
        <begin position="2"/>
        <end position="89"/>
    </location>
</feature>
<organism evidence="9 10">
    <name type="scientific">Tsukamurella strandjordii</name>
    <dbReference type="NCBI Taxonomy" id="147577"/>
    <lineage>
        <taxon>Bacteria</taxon>
        <taxon>Bacillati</taxon>
        <taxon>Actinomycetota</taxon>
        <taxon>Actinomycetes</taxon>
        <taxon>Mycobacteriales</taxon>
        <taxon>Tsukamurellaceae</taxon>
        <taxon>Tsukamurella</taxon>
    </lineage>
</organism>
<evidence type="ECO:0000256" key="5">
    <source>
        <dbReference type="ARBA" id="ARBA00022989"/>
    </source>
</evidence>
<dbReference type="InterPro" id="IPR027417">
    <property type="entry name" value="P-loop_NTPase"/>
</dbReference>
<proteinExistence type="inferred from homology"/>
<evidence type="ECO:0000259" key="8">
    <source>
        <dbReference type="Pfam" id="PF02706"/>
    </source>
</evidence>
<dbReference type="InterPro" id="IPR050445">
    <property type="entry name" value="Bact_polysacc_biosynth/exp"/>
</dbReference>
<dbReference type="PANTHER" id="PTHR32309:SF31">
    <property type="entry name" value="CAPSULAR EXOPOLYSACCHARIDE FAMILY"/>
    <property type="match status" value="1"/>
</dbReference>
<evidence type="ECO:0000256" key="6">
    <source>
        <dbReference type="ARBA" id="ARBA00023136"/>
    </source>
</evidence>
<comment type="subcellular location">
    <subcellularLocation>
        <location evidence="1">Cell membrane</location>
        <topology evidence="1">Multi-pass membrane protein</topology>
    </subcellularLocation>
</comment>
<comment type="caution">
    <text evidence="9">The sequence shown here is derived from an EMBL/GenBank/DDBJ whole genome shotgun (WGS) entry which is preliminary data.</text>
</comment>
<dbReference type="AlphaFoldDB" id="A0AA90NED4"/>
<evidence type="ECO:0000256" key="7">
    <source>
        <dbReference type="SAM" id="Phobius"/>
    </source>
</evidence>
<feature type="transmembrane region" description="Helical" evidence="7">
    <location>
        <begin position="176"/>
        <end position="196"/>
    </location>
</feature>
<name>A0AA90NED4_9ACTN</name>
<evidence type="ECO:0000256" key="3">
    <source>
        <dbReference type="ARBA" id="ARBA00022475"/>
    </source>
</evidence>
<keyword evidence="3" id="KW-1003">Cell membrane</keyword>
<dbReference type="InterPro" id="IPR003856">
    <property type="entry name" value="LPS_length_determ_N"/>
</dbReference>
<evidence type="ECO:0000256" key="1">
    <source>
        <dbReference type="ARBA" id="ARBA00004651"/>
    </source>
</evidence>
<keyword evidence="10" id="KW-1185">Reference proteome</keyword>
<sequence length="431" mass="44005">MTLRDVTQFVRRGWWLVLICAVAGTVLGVGYAQSRPLVYTATAQSYVVVNNSGTSGGDMYNSVQAAQARMATYAELGTSPKITAEVAKALQLTMSPEEIAAQVKVTFAPGTLLLQFTATHPSDVIAQGLAGETARQLAREVSELELPRPGLPPWVRLLPVTDGSGAVASVAPVSKYGAAGLAVGVLLGCAAAFVLIRLRPRVATAGELGDDLGVPVVRAENGVAVRDTVVAAAGAASAGTGVSILVSAVDGDAWPMAQTLAEDLADTDSAVLLIDCRAVGPASAASASAGDASEGAEPSLRAALAAGVDGAQSVSRTLAPEAGTVTVLPSGARSGDAADSTVSDRLLSPRAHDVVRTLGAGFDYVILGGVPAESPARLDESVRLVVARLGTRSPDGYRRALGMNEPSRAGHTVVAAQSNPWWQRLPIGTKE</sequence>
<evidence type="ECO:0000256" key="2">
    <source>
        <dbReference type="ARBA" id="ARBA00006683"/>
    </source>
</evidence>
<dbReference type="GO" id="GO:0005886">
    <property type="term" value="C:plasma membrane"/>
    <property type="evidence" value="ECO:0007669"/>
    <property type="project" value="UniProtKB-SubCell"/>
</dbReference>
<protein>
    <submittedName>
        <fullName evidence="9">Wzz/FepE/Etk N-terminal domain-containing protein</fullName>
    </submittedName>
</protein>
<dbReference type="PANTHER" id="PTHR32309">
    <property type="entry name" value="TYROSINE-PROTEIN KINASE"/>
    <property type="match status" value="1"/>
</dbReference>
<accession>A0AA90NED4</accession>
<gene>
    <name evidence="9" type="ORF">Q7X28_12940</name>
</gene>
<keyword evidence="5 7" id="KW-1133">Transmembrane helix</keyword>